<dbReference type="SUPFAM" id="SSF54285">
    <property type="entry name" value="MoaD/ThiS"/>
    <property type="match status" value="1"/>
</dbReference>
<reference evidence="13" key="1">
    <citation type="journal article" date="2014" name="Int. J. Syst. Evol. Microbiol.">
        <title>Complete genome sequence of Corynebacterium casei LMG S-19264T (=DSM 44701T), isolated from a smear-ripened cheese.</title>
        <authorList>
            <consortium name="US DOE Joint Genome Institute (JGI-PGF)"/>
            <person name="Walter F."/>
            <person name="Albersmeier A."/>
            <person name="Kalinowski J."/>
            <person name="Ruckert C."/>
        </authorList>
    </citation>
    <scope>NUCLEOTIDE SEQUENCE</scope>
    <source>
        <strain evidence="13">CGMCC 1.15179</strain>
    </source>
</reference>
<comment type="subunit">
    <text evidence="7">Heterotetramer of 2 MoaD subunits and 2 MoaE subunits. Also stable as homodimer. The enzyme changes between these two forms during catalysis.</text>
</comment>
<evidence type="ECO:0000256" key="8">
    <source>
        <dbReference type="ARBA" id="ARBA00029745"/>
    </source>
</evidence>
<evidence type="ECO:0000313" key="14">
    <source>
        <dbReference type="Proteomes" id="UP000625210"/>
    </source>
</evidence>
<dbReference type="Gene3D" id="3.10.20.30">
    <property type="match status" value="1"/>
</dbReference>
<dbReference type="InterPro" id="IPR012675">
    <property type="entry name" value="Beta-grasp_dom_sf"/>
</dbReference>
<organism evidence="13 14">
    <name type="scientific">Marinithermofilum abyssi</name>
    <dbReference type="NCBI Taxonomy" id="1571185"/>
    <lineage>
        <taxon>Bacteria</taxon>
        <taxon>Bacillati</taxon>
        <taxon>Bacillota</taxon>
        <taxon>Bacilli</taxon>
        <taxon>Bacillales</taxon>
        <taxon>Thermoactinomycetaceae</taxon>
        <taxon>Marinithermofilum</taxon>
    </lineage>
</organism>
<accession>A0A8J2VIQ8</accession>
<dbReference type="AlphaFoldDB" id="A0A8J2VIQ8"/>
<dbReference type="InterPro" id="IPR003749">
    <property type="entry name" value="ThiS/MoaD-like"/>
</dbReference>
<comment type="catalytic activity">
    <reaction evidence="12">
        <text>2 [molybdopterin-synthase sulfur-carrier protein]-C-terminal-Gly-aminoethanethioate + cyclic pyranopterin phosphate + H2O = molybdopterin + 2 [molybdopterin-synthase sulfur-carrier protein]-C-terminal Gly-Gly + 2 H(+)</text>
        <dbReference type="Rhea" id="RHEA:26333"/>
        <dbReference type="Rhea" id="RHEA-COMP:12202"/>
        <dbReference type="Rhea" id="RHEA-COMP:19907"/>
        <dbReference type="ChEBI" id="CHEBI:15377"/>
        <dbReference type="ChEBI" id="CHEBI:15378"/>
        <dbReference type="ChEBI" id="CHEBI:58698"/>
        <dbReference type="ChEBI" id="CHEBI:59648"/>
        <dbReference type="ChEBI" id="CHEBI:90778"/>
        <dbReference type="ChEBI" id="CHEBI:232372"/>
        <dbReference type="EC" id="2.8.1.12"/>
    </reaction>
</comment>
<dbReference type="InterPro" id="IPR036563">
    <property type="entry name" value="MoaE_sf"/>
</dbReference>
<dbReference type="CDD" id="cd00754">
    <property type="entry name" value="Ubl_MoaD"/>
    <property type="match status" value="1"/>
</dbReference>
<dbReference type="Gene3D" id="3.90.1170.40">
    <property type="entry name" value="Molybdopterin biosynthesis MoaE subunit"/>
    <property type="match status" value="1"/>
</dbReference>
<comment type="pathway">
    <text evidence="1">Cofactor biosynthesis; molybdopterin biosynthesis.</text>
</comment>
<dbReference type="Pfam" id="PF02391">
    <property type="entry name" value="MoaE"/>
    <property type="match status" value="1"/>
</dbReference>
<evidence type="ECO:0000256" key="7">
    <source>
        <dbReference type="ARBA" id="ARBA00026066"/>
    </source>
</evidence>
<dbReference type="GO" id="GO:0030366">
    <property type="term" value="F:molybdopterin synthase activity"/>
    <property type="evidence" value="ECO:0007669"/>
    <property type="project" value="UniProtKB-EC"/>
</dbReference>
<evidence type="ECO:0000256" key="4">
    <source>
        <dbReference type="ARBA" id="ARBA00013858"/>
    </source>
</evidence>
<evidence type="ECO:0000256" key="10">
    <source>
        <dbReference type="ARBA" id="ARBA00030781"/>
    </source>
</evidence>
<keyword evidence="14" id="KW-1185">Reference proteome</keyword>
<dbReference type="Pfam" id="PF02597">
    <property type="entry name" value="ThiS"/>
    <property type="match status" value="1"/>
</dbReference>
<sequence length="236" mass="26339">MSAAPVMSIRVLLFAGLADAIGQRTLVVDVEGEITVAKLQEHIEKQWAEAAPLIRQCVVSVNQEYASPEQIVRPQDEVAFIPPVSGGEETDGWCTITEEPLSADALIRRVSNPYAGAVVTFAGTVREFTQGKQTVHLKYEAYTPMAIRKMEEICTEVRQRWPEARIAMSHRIGTLDIEEISVIIAVATPHRPEAFEAGRYALERLKSIVPIWKKEVWQDGSEWKGHQQGPWNPVSP</sequence>
<dbReference type="CDD" id="cd00756">
    <property type="entry name" value="MoaE"/>
    <property type="match status" value="1"/>
</dbReference>
<evidence type="ECO:0000256" key="11">
    <source>
        <dbReference type="ARBA" id="ARBA00032474"/>
    </source>
</evidence>
<reference evidence="13" key="2">
    <citation type="submission" date="2020-09" db="EMBL/GenBank/DDBJ databases">
        <authorList>
            <person name="Sun Q."/>
            <person name="Zhou Y."/>
        </authorList>
    </citation>
    <scope>NUCLEOTIDE SEQUENCE</scope>
    <source>
        <strain evidence="13">CGMCC 1.15179</strain>
    </source>
</reference>
<protein>
    <recommendedName>
        <fullName evidence="4">Molybdopterin synthase catalytic subunit</fullName>
        <ecNumber evidence="3">2.8.1.12</ecNumber>
    </recommendedName>
    <alternativeName>
        <fullName evidence="10">MPT synthase subunit 2</fullName>
    </alternativeName>
    <alternativeName>
        <fullName evidence="8">Molybdenum cofactor biosynthesis protein E</fullName>
    </alternativeName>
    <alternativeName>
        <fullName evidence="9">Molybdopterin-converting factor large subunit</fullName>
    </alternativeName>
    <alternativeName>
        <fullName evidence="11">Molybdopterin-converting factor subunit 2</fullName>
    </alternativeName>
</protein>
<evidence type="ECO:0000256" key="12">
    <source>
        <dbReference type="ARBA" id="ARBA00049878"/>
    </source>
</evidence>
<evidence type="ECO:0000256" key="2">
    <source>
        <dbReference type="ARBA" id="ARBA00005426"/>
    </source>
</evidence>
<dbReference type="EMBL" id="BMHQ01000010">
    <property type="protein sequence ID" value="GGE23996.1"/>
    <property type="molecule type" value="Genomic_DNA"/>
</dbReference>
<keyword evidence="5" id="KW-0808">Transferase</keyword>
<gene>
    <name evidence="13" type="ORF">GCM10011571_27640</name>
</gene>
<name>A0A8J2VIQ8_9BACL</name>
<dbReference type="SUPFAM" id="SSF54690">
    <property type="entry name" value="Molybdopterin synthase subunit MoaE"/>
    <property type="match status" value="1"/>
</dbReference>
<dbReference type="EC" id="2.8.1.12" evidence="3"/>
<evidence type="ECO:0000256" key="9">
    <source>
        <dbReference type="ARBA" id="ARBA00030407"/>
    </source>
</evidence>
<evidence type="ECO:0000256" key="1">
    <source>
        <dbReference type="ARBA" id="ARBA00005046"/>
    </source>
</evidence>
<dbReference type="FunFam" id="3.90.1170.40:FF:000003">
    <property type="entry name" value="Molybdopterin converting factor subunit 2"/>
    <property type="match status" value="1"/>
</dbReference>
<dbReference type="GO" id="GO:0006777">
    <property type="term" value="P:Mo-molybdopterin cofactor biosynthetic process"/>
    <property type="evidence" value="ECO:0007669"/>
    <property type="project" value="UniProtKB-KW"/>
</dbReference>
<keyword evidence="6" id="KW-0501">Molybdenum cofactor biosynthesis</keyword>
<comment type="similarity">
    <text evidence="2">Belongs to the MoaE family.</text>
</comment>
<proteinExistence type="inferred from homology"/>
<dbReference type="Proteomes" id="UP000625210">
    <property type="component" value="Unassembled WGS sequence"/>
</dbReference>
<dbReference type="PANTHER" id="PTHR23404">
    <property type="entry name" value="MOLYBDOPTERIN SYNTHASE RELATED"/>
    <property type="match status" value="1"/>
</dbReference>
<dbReference type="NCBIfam" id="TIGR01682">
    <property type="entry name" value="moaD"/>
    <property type="match status" value="1"/>
</dbReference>
<evidence type="ECO:0000313" key="13">
    <source>
        <dbReference type="EMBL" id="GGE23996.1"/>
    </source>
</evidence>
<comment type="caution">
    <text evidence="13">The sequence shown here is derived from an EMBL/GenBank/DDBJ whole genome shotgun (WGS) entry which is preliminary data.</text>
</comment>
<dbReference type="InterPro" id="IPR016155">
    <property type="entry name" value="Mopterin_synth/thiamin_S_b"/>
</dbReference>
<evidence type="ECO:0000256" key="5">
    <source>
        <dbReference type="ARBA" id="ARBA00022679"/>
    </source>
</evidence>
<dbReference type="InterPro" id="IPR003448">
    <property type="entry name" value="Mopterin_biosynth_MoaE"/>
</dbReference>
<evidence type="ECO:0000256" key="6">
    <source>
        <dbReference type="ARBA" id="ARBA00023150"/>
    </source>
</evidence>
<evidence type="ECO:0000256" key="3">
    <source>
        <dbReference type="ARBA" id="ARBA00011950"/>
    </source>
</evidence>